<organism evidence="15 16">
    <name type="scientific">Scyliorhinus torazame</name>
    <name type="common">Cloudy catshark</name>
    <name type="synonym">Catulus torazame</name>
    <dbReference type="NCBI Taxonomy" id="75743"/>
    <lineage>
        <taxon>Eukaryota</taxon>
        <taxon>Metazoa</taxon>
        <taxon>Chordata</taxon>
        <taxon>Craniata</taxon>
        <taxon>Vertebrata</taxon>
        <taxon>Chondrichthyes</taxon>
        <taxon>Elasmobranchii</taxon>
        <taxon>Galeomorphii</taxon>
        <taxon>Galeoidea</taxon>
        <taxon>Carcharhiniformes</taxon>
        <taxon>Scyliorhinidae</taxon>
        <taxon>Scyliorhinus</taxon>
    </lineage>
</organism>
<evidence type="ECO:0000256" key="1">
    <source>
        <dbReference type="ARBA" id="ARBA00022443"/>
    </source>
</evidence>
<evidence type="ECO:0000256" key="5">
    <source>
        <dbReference type="ARBA" id="ARBA00022777"/>
    </source>
</evidence>
<evidence type="ECO:0000313" key="15">
    <source>
        <dbReference type="EMBL" id="GCB77807.1"/>
    </source>
</evidence>
<keyword evidence="3 12" id="KW-0808">Transferase</keyword>
<evidence type="ECO:0000256" key="6">
    <source>
        <dbReference type="ARBA" id="ARBA00022840"/>
    </source>
</evidence>
<dbReference type="InterPro" id="IPR017441">
    <property type="entry name" value="Protein_kinase_ATP_BS"/>
</dbReference>
<dbReference type="AlphaFoldDB" id="A0A401PXD1"/>
<comment type="catalytic activity">
    <reaction evidence="9 12">
        <text>L-tyrosyl-[protein] + ATP = O-phospho-L-tyrosyl-[protein] + ADP + H(+)</text>
        <dbReference type="Rhea" id="RHEA:10596"/>
        <dbReference type="Rhea" id="RHEA-COMP:10136"/>
        <dbReference type="Rhea" id="RHEA-COMP:20101"/>
        <dbReference type="ChEBI" id="CHEBI:15378"/>
        <dbReference type="ChEBI" id="CHEBI:30616"/>
        <dbReference type="ChEBI" id="CHEBI:46858"/>
        <dbReference type="ChEBI" id="CHEBI:61978"/>
        <dbReference type="ChEBI" id="CHEBI:456216"/>
        <dbReference type="EC" id="2.7.10.2"/>
    </reaction>
</comment>
<dbReference type="InterPro" id="IPR001245">
    <property type="entry name" value="Ser-Thr/Tyr_kinase_cat_dom"/>
</dbReference>
<dbReference type="InterPro" id="IPR000980">
    <property type="entry name" value="SH2"/>
</dbReference>
<evidence type="ECO:0000313" key="16">
    <source>
        <dbReference type="Proteomes" id="UP000288216"/>
    </source>
</evidence>
<proteinExistence type="inferred from homology"/>
<keyword evidence="1" id="KW-0728">SH3 domain</keyword>
<evidence type="ECO:0000256" key="11">
    <source>
        <dbReference type="PROSITE-ProRule" id="PRU10141"/>
    </source>
</evidence>
<dbReference type="Pfam" id="PF07714">
    <property type="entry name" value="PK_Tyr_Ser-Thr"/>
    <property type="match status" value="2"/>
</dbReference>
<comment type="similarity">
    <text evidence="12">Belongs to the protein kinase superfamily. Tyr protein kinase family.</text>
</comment>
<dbReference type="GO" id="GO:0004715">
    <property type="term" value="F:non-membrane spanning protein tyrosine kinase activity"/>
    <property type="evidence" value="ECO:0007669"/>
    <property type="project" value="UniProtKB-EC"/>
</dbReference>
<evidence type="ECO:0000256" key="8">
    <source>
        <dbReference type="ARBA" id="ARBA00023137"/>
    </source>
</evidence>
<dbReference type="InterPro" id="IPR050198">
    <property type="entry name" value="Non-receptor_tyrosine_kinases"/>
</dbReference>
<dbReference type="EC" id="2.7.10.2" evidence="12"/>
<dbReference type="PANTHER" id="PTHR24418">
    <property type="entry name" value="TYROSINE-PROTEIN KINASE"/>
    <property type="match status" value="1"/>
</dbReference>
<dbReference type="InterPro" id="IPR020635">
    <property type="entry name" value="Tyr_kinase_cat_dom"/>
</dbReference>
<dbReference type="OrthoDB" id="4062651at2759"/>
<dbReference type="FunFam" id="1.10.510.10:FF:000399">
    <property type="entry name" value="Tyrosine-protein kinase"/>
    <property type="match status" value="1"/>
</dbReference>
<keyword evidence="16" id="KW-1185">Reference proteome</keyword>
<dbReference type="SUPFAM" id="SSF55550">
    <property type="entry name" value="SH2 domain"/>
    <property type="match status" value="1"/>
</dbReference>
<comment type="caution">
    <text evidence="15">The sequence shown here is derived from an EMBL/GenBank/DDBJ whole genome shotgun (WGS) entry which is preliminary data.</text>
</comment>
<dbReference type="InterPro" id="IPR000719">
    <property type="entry name" value="Prot_kinase_dom"/>
</dbReference>
<gene>
    <name evidence="15" type="ORF">scyTo_0016746</name>
</gene>
<name>A0A401PXD1_SCYTO</name>
<dbReference type="InterPro" id="IPR036860">
    <property type="entry name" value="SH2_dom_sf"/>
</dbReference>
<dbReference type="EMBL" id="BFAA01010327">
    <property type="protein sequence ID" value="GCB77807.1"/>
    <property type="molecule type" value="Genomic_DNA"/>
</dbReference>
<dbReference type="FunFam" id="1.10.510.10:FF:000554">
    <property type="entry name" value="Predicted protein"/>
    <property type="match status" value="1"/>
</dbReference>
<keyword evidence="5 12" id="KW-0418">Kinase</keyword>
<keyword evidence="8 12" id="KW-0829">Tyrosine-protein kinase</keyword>
<dbReference type="PROSITE" id="PS50011">
    <property type="entry name" value="PROTEIN_KINASE_DOM"/>
    <property type="match status" value="2"/>
</dbReference>
<dbReference type="PROSITE" id="PS00107">
    <property type="entry name" value="PROTEIN_KINASE_ATP"/>
    <property type="match status" value="1"/>
</dbReference>
<evidence type="ECO:0000256" key="2">
    <source>
        <dbReference type="ARBA" id="ARBA00022553"/>
    </source>
</evidence>
<protein>
    <recommendedName>
        <fullName evidence="12">Tyrosine-protein kinase</fullName>
        <ecNumber evidence="12">2.7.10.2</ecNumber>
    </recommendedName>
</protein>
<accession>A0A401PXD1</accession>
<evidence type="ECO:0000256" key="4">
    <source>
        <dbReference type="ARBA" id="ARBA00022741"/>
    </source>
</evidence>
<dbReference type="PRINTS" id="PR00401">
    <property type="entry name" value="SH2DOMAIN"/>
</dbReference>
<reference evidence="15 16" key="1">
    <citation type="journal article" date="2018" name="Nat. Ecol. Evol.">
        <title>Shark genomes provide insights into elasmobranch evolution and the origin of vertebrates.</title>
        <authorList>
            <person name="Hara Y"/>
            <person name="Yamaguchi K"/>
            <person name="Onimaru K"/>
            <person name="Kadota M"/>
            <person name="Koyanagi M"/>
            <person name="Keeley SD"/>
            <person name="Tatsumi K"/>
            <person name="Tanaka K"/>
            <person name="Motone F"/>
            <person name="Kageyama Y"/>
            <person name="Nozu R"/>
            <person name="Adachi N"/>
            <person name="Nishimura O"/>
            <person name="Nakagawa R"/>
            <person name="Tanegashima C"/>
            <person name="Kiyatake I"/>
            <person name="Matsumoto R"/>
            <person name="Murakumo K"/>
            <person name="Nishida K"/>
            <person name="Terakita A"/>
            <person name="Kuratani S"/>
            <person name="Sato K"/>
            <person name="Hyodo S Kuraku.S."/>
        </authorList>
    </citation>
    <scope>NUCLEOTIDE SEQUENCE [LARGE SCALE GENOMIC DNA]</scope>
</reference>
<dbReference type="Gene3D" id="1.10.510.10">
    <property type="entry name" value="Transferase(Phosphotransferase) domain 1"/>
    <property type="match status" value="2"/>
</dbReference>
<keyword evidence="2" id="KW-0597">Phosphoprotein</keyword>
<keyword evidence="4 11" id="KW-0547">Nucleotide-binding</keyword>
<dbReference type="GO" id="GO:0005524">
    <property type="term" value="F:ATP binding"/>
    <property type="evidence" value="ECO:0007669"/>
    <property type="project" value="UniProtKB-UniRule"/>
</dbReference>
<feature type="non-terminal residue" evidence="15">
    <location>
        <position position="1"/>
    </location>
</feature>
<evidence type="ECO:0000256" key="3">
    <source>
        <dbReference type="ARBA" id="ARBA00022679"/>
    </source>
</evidence>
<dbReference type="PROSITE" id="PS50001">
    <property type="entry name" value="SH2"/>
    <property type="match status" value="1"/>
</dbReference>
<evidence type="ECO:0000259" key="13">
    <source>
        <dbReference type="PROSITE" id="PS50001"/>
    </source>
</evidence>
<keyword evidence="6 11" id="KW-0067">ATP-binding</keyword>
<dbReference type="Proteomes" id="UP000288216">
    <property type="component" value="Unassembled WGS sequence"/>
</dbReference>
<sequence length="586" mass="67153">DMIEDEFVKEVKAMKNINHPKIIKLLATCSIEEPIYIVTELMTKGNLQDYLRGDEGETLTVTHHVYMASQVADGMAYLERHKFVHRDLAARNVLVGEELTCKVADFGLARLIRDDVYHVRAGTKIPVKWTAPEAANYQRYSVKSDVWSFGILLYEMVTYGEEPYKGMTNKEVMDRVNDGYRMPCPENCSQDIYGIMLSWYAGKLSRSEAKVTLLSTQTVTGSFLIRESENHENGYALSVRDGDVVRHYRIMQNKTERFSLTAHNEFSSLKVLVEYYKLNNLRSGLRLTIPCQKQHQPDISDLSYLTVDAWERPRKEFTFTEKLGSGHFGEVYAGYWNKTVKVAIKTVHVGVRNQNDFQAETQVMKKLHHPYIMSLYAVCTTTDPFYIVTELMKNGSLLNYLRSKEGFYLSLEQLLDMTVQVAEGMSYLESQNYIHRDLAARNVLVGDNCTCKIADFGLARVVKDDVYVSQSATMPYKWTAPEAIEFGRFSVKSDVWSFGVLLYEIVTHGKTPYPGMENREVVSMVSKDYRMPCPDGCPEKLYEVMLRCWNSTAQNRPSFKALVQTLVSLNHYEGDICFSTKMKSFC</sequence>
<feature type="domain" description="SH2" evidence="13">
    <location>
        <begin position="199"/>
        <end position="291"/>
    </location>
</feature>
<dbReference type="PROSITE" id="PS00109">
    <property type="entry name" value="PROTEIN_KINASE_TYR"/>
    <property type="match status" value="2"/>
</dbReference>
<dbReference type="InterPro" id="IPR008266">
    <property type="entry name" value="Tyr_kinase_AS"/>
</dbReference>
<keyword evidence="7 10" id="KW-0727">SH2 domain</keyword>
<feature type="binding site" evidence="11">
    <location>
        <position position="345"/>
    </location>
    <ligand>
        <name>ATP</name>
        <dbReference type="ChEBI" id="CHEBI:30616"/>
    </ligand>
</feature>
<evidence type="ECO:0000259" key="14">
    <source>
        <dbReference type="PROSITE" id="PS50011"/>
    </source>
</evidence>
<dbReference type="SUPFAM" id="SSF56112">
    <property type="entry name" value="Protein kinase-like (PK-like)"/>
    <property type="match status" value="2"/>
</dbReference>
<feature type="domain" description="Protein kinase" evidence="14">
    <location>
        <begin position="317"/>
        <end position="569"/>
    </location>
</feature>
<dbReference type="OMA" id="ECSHEAM"/>
<dbReference type="Gene3D" id="3.30.200.20">
    <property type="entry name" value="Phosphorylase Kinase, domain 1"/>
    <property type="match status" value="1"/>
</dbReference>
<dbReference type="STRING" id="75743.A0A401PXD1"/>
<evidence type="ECO:0000256" key="9">
    <source>
        <dbReference type="ARBA" id="ARBA00051245"/>
    </source>
</evidence>
<evidence type="ECO:0000256" key="10">
    <source>
        <dbReference type="PROSITE-ProRule" id="PRU00191"/>
    </source>
</evidence>
<dbReference type="SMART" id="SM00252">
    <property type="entry name" value="SH2"/>
    <property type="match status" value="1"/>
</dbReference>
<dbReference type="SMART" id="SM00219">
    <property type="entry name" value="TyrKc"/>
    <property type="match status" value="2"/>
</dbReference>
<dbReference type="Gene3D" id="3.30.505.10">
    <property type="entry name" value="SH2 domain"/>
    <property type="match status" value="1"/>
</dbReference>
<dbReference type="FunFam" id="3.30.200.20:FF:000053">
    <property type="entry name" value="Tyrosine-protein kinase"/>
    <property type="match status" value="1"/>
</dbReference>
<evidence type="ECO:0000256" key="7">
    <source>
        <dbReference type="ARBA" id="ARBA00022999"/>
    </source>
</evidence>
<dbReference type="PRINTS" id="PR00109">
    <property type="entry name" value="TYRKINASE"/>
</dbReference>
<evidence type="ECO:0000256" key="12">
    <source>
        <dbReference type="RuleBase" id="RU362096"/>
    </source>
</evidence>
<feature type="domain" description="Protein kinase" evidence="14">
    <location>
        <begin position="1"/>
        <end position="224"/>
    </location>
</feature>
<dbReference type="InterPro" id="IPR011009">
    <property type="entry name" value="Kinase-like_dom_sf"/>
</dbReference>